<comment type="similarity">
    <text evidence="3 8 10">Belongs to the peptidase S33 family.</text>
</comment>
<dbReference type="Proteomes" id="UP000027361">
    <property type="component" value="Unassembled WGS sequence"/>
</dbReference>
<dbReference type="InterPro" id="IPR029058">
    <property type="entry name" value="AB_hydrolase_fold"/>
</dbReference>
<accession>A0A066WEM4</accession>
<comment type="caution">
    <text evidence="12">The sequence shown here is derived from an EMBL/GenBank/DDBJ whole genome shotgun (WGS) entry which is preliminary data.</text>
</comment>
<evidence type="ECO:0000256" key="7">
    <source>
        <dbReference type="ARBA" id="ARBA00022801"/>
    </source>
</evidence>
<evidence type="ECO:0000256" key="9">
    <source>
        <dbReference type="PIRSR" id="PIRSR006431-1"/>
    </source>
</evidence>
<keyword evidence="6 8" id="KW-0645">Protease</keyword>
<evidence type="ECO:0000256" key="5">
    <source>
        <dbReference type="ARBA" id="ARBA00022490"/>
    </source>
</evidence>
<dbReference type="Pfam" id="PF00561">
    <property type="entry name" value="Abhydrolase_1"/>
    <property type="match status" value="1"/>
</dbReference>
<dbReference type="PANTHER" id="PTHR43722">
    <property type="entry name" value="PROLINE IMINOPEPTIDASE"/>
    <property type="match status" value="1"/>
</dbReference>
<keyword evidence="4 8" id="KW-0031">Aminopeptidase</keyword>
<dbReference type="InterPro" id="IPR000073">
    <property type="entry name" value="AB_hydrolase_1"/>
</dbReference>
<dbReference type="GO" id="GO:0004177">
    <property type="term" value="F:aminopeptidase activity"/>
    <property type="evidence" value="ECO:0007669"/>
    <property type="project" value="UniProtKB-UniRule"/>
</dbReference>
<dbReference type="InParanoid" id="A0A066WEM4"/>
<reference evidence="12 13" key="1">
    <citation type="submission" date="2014-05" db="EMBL/GenBank/DDBJ databases">
        <title>Draft genome sequence of a rare smut relative, Tilletiaria anomala UBC 951.</title>
        <authorList>
            <consortium name="DOE Joint Genome Institute"/>
            <person name="Toome M."/>
            <person name="Kuo A."/>
            <person name="Henrissat B."/>
            <person name="Lipzen A."/>
            <person name="Tritt A."/>
            <person name="Yoshinaga Y."/>
            <person name="Zane M."/>
            <person name="Barry K."/>
            <person name="Grigoriev I.V."/>
            <person name="Spatafora J.W."/>
            <person name="Aimea M.C."/>
        </authorList>
    </citation>
    <scope>NUCLEOTIDE SEQUENCE [LARGE SCALE GENOMIC DNA]</scope>
    <source>
        <strain evidence="12 13">UBC 951</strain>
    </source>
</reference>
<evidence type="ECO:0000256" key="8">
    <source>
        <dbReference type="PIRNR" id="PIRNR006431"/>
    </source>
</evidence>
<proteinExistence type="inferred from homology"/>
<comment type="subcellular location">
    <subcellularLocation>
        <location evidence="2 8">Cytoplasm</location>
    </subcellularLocation>
</comment>
<dbReference type="STRING" id="1037660.A0A066WEM4"/>
<feature type="active site" description="Nucleophile" evidence="9">
    <location>
        <position position="127"/>
    </location>
</feature>
<dbReference type="PRINTS" id="PR00793">
    <property type="entry name" value="PROAMNOPTASE"/>
</dbReference>
<dbReference type="AlphaFoldDB" id="A0A066WEM4"/>
<keyword evidence="7 8" id="KW-0378">Hydrolase</keyword>
<dbReference type="RefSeq" id="XP_013244293.1">
    <property type="nucleotide sequence ID" value="XM_013388839.1"/>
</dbReference>
<evidence type="ECO:0000313" key="12">
    <source>
        <dbReference type="EMBL" id="KDN49210.1"/>
    </source>
</evidence>
<dbReference type="HOGENOM" id="CLU_043739_2_2_1"/>
<name>A0A066WEM4_TILAU</name>
<protein>
    <recommendedName>
        <fullName evidence="8 10">Proline iminopeptidase</fullName>
        <shortName evidence="8">PIP</shortName>
        <ecNumber evidence="8 10">3.4.11.5</ecNumber>
    </recommendedName>
    <alternativeName>
        <fullName evidence="8">Prolyl aminopeptidase</fullName>
    </alternativeName>
</protein>
<dbReference type="OMA" id="ELRWFYQ"/>
<sequence>MPDYAASARSLEGHKKALRQLYPPIDPYESGRLKVDDTHELYWEWCGKPGGVPVVFLHGGPGGGVGPGDRRWFDPQHYRVLCFDQRGAGRSTPPAELKNNTTWDLVADIEKLRAKFGIDRWLVFGGSWGSTLALAYAQQHPDRVVALVLRGIFTLRKAELRFFYQDGAGHMFPEMFQAYREYIPERERADLMKAYYKRLTHKDPQVRLDAARRWSTWENATSNLYVDPDAIARGDDDQWALQFARIEAHFFINNGWMKDGQLLEARNIDRIRSIPAVIVQGRYDVVCPAATAWNLHERWPEAQFHLVPDAGHSAREPGIAHLLLEATDKFRSLS</sequence>
<evidence type="ECO:0000259" key="11">
    <source>
        <dbReference type="Pfam" id="PF00561"/>
    </source>
</evidence>
<dbReference type="Gene3D" id="3.40.50.1820">
    <property type="entry name" value="alpha/beta hydrolase"/>
    <property type="match status" value="1"/>
</dbReference>
<keyword evidence="5 8" id="KW-0963">Cytoplasm</keyword>
<feature type="active site" evidence="9">
    <location>
        <position position="284"/>
    </location>
</feature>
<evidence type="ECO:0000256" key="10">
    <source>
        <dbReference type="RuleBase" id="RU003421"/>
    </source>
</evidence>
<dbReference type="EC" id="3.4.11.5" evidence="8 10"/>
<evidence type="ECO:0000256" key="1">
    <source>
        <dbReference type="ARBA" id="ARBA00001585"/>
    </source>
</evidence>
<dbReference type="PANTHER" id="PTHR43722:SF1">
    <property type="entry name" value="PROLINE IMINOPEPTIDASE"/>
    <property type="match status" value="1"/>
</dbReference>
<dbReference type="EMBL" id="JMSN01000022">
    <property type="protein sequence ID" value="KDN49210.1"/>
    <property type="molecule type" value="Genomic_DNA"/>
</dbReference>
<dbReference type="GeneID" id="25262373"/>
<feature type="domain" description="AB hydrolase-1" evidence="11">
    <location>
        <begin position="53"/>
        <end position="314"/>
    </location>
</feature>
<evidence type="ECO:0000256" key="2">
    <source>
        <dbReference type="ARBA" id="ARBA00004496"/>
    </source>
</evidence>
<evidence type="ECO:0000256" key="6">
    <source>
        <dbReference type="ARBA" id="ARBA00022670"/>
    </source>
</evidence>
<dbReference type="InterPro" id="IPR002410">
    <property type="entry name" value="Peptidase_S33"/>
</dbReference>
<comment type="catalytic activity">
    <reaction evidence="1 8 10">
        <text>Release of N-terminal proline from a peptide.</text>
        <dbReference type="EC" id="3.4.11.5"/>
    </reaction>
</comment>
<dbReference type="NCBIfam" id="TIGR01249">
    <property type="entry name" value="pro_imino_pep_1"/>
    <property type="match status" value="1"/>
</dbReference>
<dbReference type="PIRSF" id="PIRSF006431">
    <property type="entry name" value="Pept_S33"/>
    <property type="match status" value="1"/>
</dbReference>
<keyword evidence="13" id="KW-1185">Reference proteome</keyword>
<evidence type="ECO:0000313" key="13">
    <source>
        <dbReference type="Proteomes" id="UP000027361"/>
    </source>
</evidence>
<dbReference type="GO" id="GO:0006508">
    <property type="term" value="P:proteolysis"/>
    <property type="evidence" value="ECO:0007669"/>
    <property type="project" value="UniProtKB-KW"/>
</dbReference>
<feature type="active site" description="Proton donor" evidence="9">
    <location>
        <position position="312"/>
    </location>
</feature>
<gene>
    <name evidence="12" type="ORF">K437DRAFT_222294</name>
</gene>
<dbReference type="PRINTS" id="PR00111">
    <property type="entry name" value="ABHYDROLASE"/>
</dbReference>
<dbReference type="GO" id="GO:0005737">
    <property type="term" value="C:cytoplasm"/>
    <property type="evidence" value="ECO:0007669"/>
    <property type="project" value="UniProtKB-SubCell"/>
</dbReference>
<organism evidence="12 13">
    <name type="scientific">Tilletiaria anomala (strain ATCC 24038 / CBS 436.72 / UBC 951)</name>
    <dbReference type="NCBI Taxonomy" id="1037660"/>
    <lineage>
        <taxon>Eukaryota</taxon>
        <taxon>Fungi</taxon>
        <taxon>Dikarya</taxon>
        <taxon>Basidiomycota</taxon>
        <taxon>Ustilaginomycotina</taxon>
        <taxon>Exobasidiomycetes</taxon>
        <taxon>Georgefischeriales</taxon>
        <taxon>Tilletiariaceae</taxon>
        <taxon>Tilletiaria</taxon>
    </lineage>
</organism>
<dbReference type="InterPro" id="IPR005944">
    <property type="entry name" value="Pro_iminopeptidase"/>
</dbReference>
<evidence type="ECO:0000256" key="3">
    <source>
        <dbReference type="ARBA" id="ARBA00010088"/>
    </source>
</evidence>
<evidence type="ECO:0000256" key="4">
    <source>
        <dbReference type="ARBA" id="ARBA00022438"/>
    </source>
</evidence>
<dbReference type="SUPFAM" id="SSF53474">
    <property type="entry name" value="alpha/beta-Hydrolases"/>
    <property type="match status" value="1"/>
</dbReference>
<dbReference type="OrthoDB" id="10249433at2759"/>